<evidence type="ECO:0000256" key="4">
    <source>
        <dbReference type="ARBA" id="ARBA00047208"/>
    </source>
</evidence>
<dbReference type="RefSeq" id="WP_145733812.1">
    <property type="nucleotide sequence ID" value="NZ_VITR01000009.1"/>
</dbReference>
<dbReference type="EMBL" id="VITR01000009">
    <property type="protein sequence ID" value="TWB40604.1"/>
    <property type="molecule type" value="Genomic_DNA"/>
</dbReference>
<keyword evidence="1" id="KW-0456">Lyase</keyword>
<evidence type="ECO:0000259" key="5">
    <source>
        <dbReference type="Pfam" id="PF19906"/>
    </source>
</evidence>
<evidence type="ECO:0000256" key="1">
    <source>
        <dbReference type="ARBA" id="ARBA00023239"/>
    </source>
</evidence>
<comment type="caution">
    <text evidence="6">The sequence shown here is derived from an EMBL/GenBank/DDBJ whole genome shotgun (WGS) entry which is preliminary data.</text>
</comment>
<dbReference type="InterPro" id="IPR045959">
    <property type="entry name" value="CGDB"/>
</dbReference>
<dbReference type="Pfam" id="PF19906">
    <property type="entry name" value="CGDB"/>
    <property type="match status" value="1"/>
</dbReference>
<accession>A0A560H4G9</accession>
<name>A0A560H4G9_9PROT</name>
<evidence type="ECO:0000313" key="7">
    <source>
        <dbReference type="Proteomes" id="UP000315751"/>
    </source>
</evidence>
<evidence type="ECO:0000256" key="3">
    <source>
        <dbReference type="ARBA" id="ARBA00046336"/>
    </source>
</evidence>
<reference evidence="6 7" key="1">
    <citation type="submission" date="2019-06" db="EMBL/GenBank/DDBJ databases">
        <title>Genomic Encyclopedia of Type Strains, Phase IV (KMG-V): Genome sequencing to study the core and pangenomes of soil and plant-associated prokaryotes.</title>
        <authorList>
            <person name="Whitman W."/>
        </authorList>
    </citation>
    <scope>NUCLEOTIDE SEQUENCE [LARGE SCALE GENOMIC DNA]</scope>
    <source>
        <strain evidence="6 7">BR 11622</strain>
    </source>
</reference>
<evidence type="ECO:0000313" key="6">
    <source>
        <dbReference type="EMBL" id="TWB40604.1"/>
    </source>
</evidence>
<keyword evidence="2" id="KW-0119">Carbohydrate metabolism</keyword>
<sequence>MLERSIMQSSGFRNIGPTDAPSGFQLRVRLPNYRGQRLSLVDGVDVTVNGERFDHADNLIAVGGKTYDLATLRTETENRWPLDELATVIVAKPGGLSVGVHRVEVAVRIRQSYIPIEFQPSVISETRTATIVF</sequence>
<keyword evidence="7" id="KW-1185">Reference proteome</keyword>
<dbReference type="GO" id="GO:0016829">
    <property type="term" value="F:lyase activity"/>
    <property type="evidence" value="ECO:0007669"/>
    <property type="project" value="UniProtKB-KW"/>
</dbReference>
<proteinExistence type="inferred from homology"/>
<dbReference type="OrthoDB" id="1494151at2"/>
<evidence type="ECO:0000256" key="2">
    <source>
        <dbReference type="ARBA" id="ARBA00023277"/>
    </source>
</evidence>
<comment type="similarity">
    <text evidence="3">Belongs to the C-glycoside deglycosidase beta subunit family.</text>
</comment>
<organism evidence="6 7">
    <name type="scientific">Nitrospirillum amazonense</name>
    <dbReference type="NCBI Taxonomy" id="28077"/>
    <lineage>
        <taxon>Bacteria</taxon>
        <taxon>Pseudomonadati</taxon>
        <taxon>Pseudomonadota</taxon>
        <taxon>Alphaproteobacteria</taxon>
        <taxon>Rhodospirillales</taxon>
        <taxon>Azospirillaceae</taxon>
        <taxon>Nitrospirillum</taxon>
    </lineage>
</organism>
<gene>
    <name evidence="6" type="ORF">FBZ90_109207</name>
</gene>
<dbReference type="Proteomes" id="UP000315751">
    <property type="component" value="Unassembled WGS sequence"/>
</dbReference>
<feature type="domain" description="C-glycoside deglycosidase beta subunit" evidence="5">
    <location>
        <begin position="2"/>
        <end position="113"/>
    </location>
</feature>
<protein>
    <recommendedName>
        <fullName evidence="4">C-deglycosylation enzyme beta subunit</fullName>
    </recommendedName>
</protein>
<dbReference type="AlphaFoldDB" id="A0A560H4G9"/>